<evidence type="ECO:0000256" key="1">
    <source>
        <dbReference type="ARBA" id="ARBA00004651"/>
    </source>
</evidence>
<dbReference type="Proteomes" id="UP000321234">
    <property type="component" value="Unassembled WGS sequence"/>
</dbReference>
<feature type="transmembrane region" description="Helical" evidence="7">
    <location>
        <begin position="48"/>
        <end position="69"/>
    </location>
</feature>
<evidence type="ECO:0000313" key="10">
    <source>
        <dbReference type="Proteomes" id="UP000321234"/>
    </source>
</evidence>
<dbReference type="SUPFAM" id="SSF161098">
    <property type="entry name" value="MetI-like"/>
    <property type="match status" value="1"/>
</dbReference>
<feature type="transmembrane region" description="Helical" evidence="7">
    <location>
        <begin position="232"/>
        <end position="261"/>
    </location>
</feature>
<evidence type="ECO:0000313" key="9">
    <source>
        <dbReference type="EMBL" id="TXR55619.1"/>
    </source>
</evidence>
<keyword evidence="3" id="KW-1003">Cell membrane</keyword>
<dbReference type="CDD" id="cd06261">
    <property type="entry name" value="TM_PBP2"/>
    <property type="match status" value="1"/>
</dbReference>
<dbReference type="GO" id="GO:0055085">
    <property type="term" value="P:transmembrane transport"/>
    <property type="evidence" value="ECO:0007669"/>
    <property type="project" value="InterPro"/>
</dbReference>
<organism evidence="9 10">
    <name type="scientific">Quadrisphaera setariae</name>
    <dbReference type="NCBI Taxonomy" id="2593304"/>
    <lineage>
        <taxon>Bacteria</taxon>
        <taxon>Bacillati</taxon>
        <taxon>Actinomycetota</taxon>
        <taxon>Actinomycetes</taxon>
        <taxon>Kineosporiales</taxon>
        <taxon>Kineosporiaceae</taxon>
        <taxon>Quadrisphaera</taxon>
    </lineage>
</organism>
<evidence type="ECO:0000256" key="6">
    <source>
        <dbReference type="ARBA" id="ARBA00023136"/>
    </source>
</evidence>
<evidence type="ECO:0000256" key="2">
    <source>
        <dbReference type="ARBA" id="ARBA00022448"/>
    </source>
</evidence>
<dbReference type="Gene3D" id="1.10.3720.10">
    <property type="entry name" value="MetI-like"/>
    <property type="match status" value="1"/>
</dbReference>
<dbReference type="PANTHER" id="PTHR43005">
    <property type="entry name" value="BLR7065 PROTEIN"/>
    <property type="match status" value="1"/>
</dbReference>
<dbReference type="InterPro" id="IPR035906">
    <property type="entry name" value="MetI-like_sf"/>
</dbReference>
<sequence length="268" mass="29488">MATPIAMVIWYSLFDRVITARKSEFIGFDNYAQVLADPVFYTAVKNTAIFTGTSVVAHFVIGLAFALLLNTPLLSARVRAVFRVFYILPWLFTIAITAVLWRMLLNPNGVVNYLLGGLGVTDGRTEWLSSPGTALWAVTFINIWAGYPFFMVSLLAGLQGISADLYEAARVDGAGAVKRFFHVTVPQLRPIIISMALLDVIWTTQQFALIWMTTGGGPVKATEMLSTFTYKLAFADFDFAVASAAAVIVLVLSMVLAVLYVRHQKARD</sequence>
<comment type="subcellular location">
    <subcellularLocation>
        <location evidence="1 7">Cell membrane</location>
        <topology evidence="1 7">Multi-pass membrane protein</topology>
    </subcellularLocation>
</comment>
<dbReference type="PANTHER" id="PTHR43005:SF1">
    <property type="entry name" value="SPERMIDINE_PUTRESCINE TRANSPORT SYSTEM PERMEASE PROTEIN"/>
    <property type="match status" value="1"/>
</dbReference>
<dbReference type="PROSITE" id="PS50928">
    <property type="entry name" value="ABC_TM1"/>
    <property type="match status" value="1"/>
</dbReference>
<dbReference type="InterPro" id="IPR000515">
    <property type="entry name" value="MetI-like"/>
</dbReference>
<evidence type="ECO:0000256" key="3">
    <source>
        <dbReference type="ARBA" id="ARBA00022475"/>
    </source>
</evidence>
<keyword evidence="2 7" id="KW-0813">Transport</keyword>
<feature type="transmembrane region" description="Helical" evidence="7">
    <location>
        <begin position="81"/>
        <end position="104"/>
    </location>
</feature>
<accession>A0A5C8ZE96</accession>
<feature type="transmembrane region" description="Helical" evidence="7">
    <location>
        <begin position="134"/>
        <end position="156"/>
    </location>
</feature>
<comment type="caution">
    <text evidence="9">The sequence shown here is derived from an EMBL/GenBank/DDBJ whole genome shotgun (WGS) entry which is preliminary data.</text>
</comment>
<gene>
    <name evidence="9" type="ORF">FMM08_14625</name>
</gene>
<keyword evidence="5 7" id="KW-1133">Transmembrane helix</keyword>
<name>A0A5C8ZE96_9ACTN</name>
<dbReference type="EMBL" id="VKAC01000008">
    <property type="protein sequence ID" value="TXR55619.1"/>
    <property type="molecule type" value="Genomic_DNA"/>
</dbReference>
<feature type="transmembrane region" description="Helical" evidence="7">
    <location>
        <begin position="188"/>
        <end position="212"/>
    </location>
</feature>
<proteinExistence type="inferred from homology"/>
<evidence type="ECO:0000256" key="7">
    <source>
        <dbReference type="RuleBase" id="RU363032"/>
    </source>
</evidence>
<keyword evidence="6 7" id="KW-0472">Membrane</keyword>
<dbReference type="GO" id="GO:0005886">
    <property type="term" value="C:plasma membrane"/>
    <property type="evidence" value="ECO:0007669"/>
    <property type="project" value="UniProtKB-SubCell"/>
</dbReference>
<protein>
    <submittedName>
        <fullName evidence="9">Sugar ABC transporter permease</fullName>
    </submittedName>
</protein>
<evidence type="ECO:0000259" key="8">
    <source>
        <dbReference type="PROSITE" id="PS50928"/>
    </source>
</evidence>
<dbReference type="Pfam" id="PF00528">
    <property type="entry name" value="BPD_transp_1"/>
    <property type="match status" value="1"/>
</dbReference>
<comment type="similarity">
    <text evidence="7">Belongs to the binding-protein-dependent transport system permease family.</text>
</comment>
<keyword evidence="10" id="KW-1185">Reference proteome</keyword>
<dbReference type="OrthoDB" id="9805974at2"/>
<dbReference type="AlphaFoldDB" id="A0A5C8ZE96"/>
<reference evidence="9 10" key="1">
    <citation type="submission" date="2019-07" db="EMBL/GenBank/DDBJ databases">
        <title>Quadrisphaera sp. strain DD2A genome sequencing and assembly.</title>
        <authorList>
            <person name="Kim I."/>
        </authorList>
    </citation>
    <scope>NUCLEOTIDE SEQUENCE [LARGE SCALE GENOMIC DNA]</scope>
    <source>
        <strain evidence="9 10">DD2A</strain>
    </source>
</reference>
<keyword evidence="4 7" id="KW-0812">Transmembrane</keyword>
<evidence type="ECO:0000256" key="5">
    <source>
        <dbReference type="ARBA" id="ARBA00022989"/>
    </source>
</evidence>
<evidence type="ECO:0000256" key="4">
    <source>
        <dbReference type="ARBA" id="ARBA00022692"/>
    </source>
</evidence>
<feature type="domain" description="ABC transmembrane type-1" evidence="8">
    <location>
        <begin position="44"/>
        <end position="260"/>
    </location>
</feature>